<dbReference type="Pfam" id="PF08685">
    <property type="entry name" value="GON"/>
    <property type="match status" value="1"/>
</dbReference>
<dbReference type="Proteomes" id="UP000030746">
    <property type="component" value="Unassembled WGS sequence"/>
</dbReference>
<dbReference type="GeneID" id="20241430"/>
<dbReference type="PROSITE" id="PS51046">
    <property type="entry name" value="GON"/>
    <property type="match status" value="1"/>
</dbReference>
<sequence>MAIWCDLCVLIYLVSKICMAQQCFDSQTQTLEGSLVGQKLEESPFSKLSSLGPLDCYRNCRRHSLCQAVNFQSVSYQCELLSEAGGNFVTNMTYNFIDVRSWTHDFLGNCNQHNCSNNTYCEEDIMGFSCIPFGCMGVPSSENVNTTSFTSKLLWNLNESVLYVCNRGYYPSQNVFCEYTGNFTTFICKPFEKCFDIRECNPTAEEGEFIIYSSKISAWLKLFCQNMYGAYITLVYNNFATFRAITRSNSTCQHVELDPSTIGAGETNFHRLRYLLANGKIKTFSSFYQTTTHTRQEFGSAGDCYVRDNSSQCGVLGYFRIDFRDTGLRIAPTTTWELYGNDSAIVNITKSYDDQVIEGHCGGNCGGCRAGQYINVEAYPYYVPQMEFAFSCMNLTL</sequence>
<dbReference type="EMBL" id="KB204089">
    <property type="protein sequence ID" value="ESO81964.1"/>
    <property type="molecule type" value="Genomic_DNA"/>
</dbReference>
<keyword evidence="1" id="KW-0479">Metal-binding</keyword>
<dbReference type="OMA" id="HECILAY"/>
<evidence type="ECO:0000259" key="3">
    <source>
        <dbReference type="PROSITE" id="PS51046"/>
    </source>
</evidence>
<protein>
    <recommendedName>
        <fullName evidence="3">GON domain-containing protein</fullName>
    </recommendedName>
</protein>
<evidence type="ECO:0000256" key="2">
    <source>
        <dbReference type="SAM" id="SignalP"/>
    </source>
</evidence>
<accession>V4B186</accession>
<feature type="chain" id="PRO_5004717700" description="GON domain-containing protein" evidence="2">
    <location>
        <begin position="21"/>
        <end position="397"/>
    </location>
</feature>
<feature type="domain" description="GON" evidence="3">
    <location>
        <begin position="161"/>
        <end position="381"/>
    </location>
</feature>
<dbReference type="CTD" id="20241430"/>
<dbReference type="GO" id="GO:0008270">
    <property type="term" value="F:zinc ion binding"/>
    <property type="evidence" value="ECO:0007669"/>
    <property type="project" value="InterPro"/>
</dbReference>
<dbReference type="InterPro" id="IPR012314">
    <property type="entry name" value="Pept_M12B_GON-ADAMTSs"/>
</dbReference>
<reference evidence="4 5" key="1">
    <citation type="journal article" date="2013" name="Nature">
        <title>Insights into bilaterian evolution from three spiralian genomes.</title>
        <authorList>
            <person name="Simakov O."/>
            <person name="Marletaz F."/>
            <person name="Cho S.J."/>
            <person name="Edsinger-Gonzales E."/>
            <person name="Havlak P."/>
            <person name="Hellsten U."/>
            <person name="Kuo D.H."/>
            <person name="Larsson T."/>
            <person name="Lv J."/>
            <person name="Arendt D."/>
            <person name="Savage R."/>
            <person name="Osoegawa K."/>
            <person name="de Jong P."/>
            <person name="Grimwood J."/>
            <person name="Chapman J.A."/>
            <person name="Shapiro H."/>
            <person name="Aerts A."/>
            <person name="Otillar R.P."/>
            <person name="Terry A.Y."/>
            <person name="Boore J.L."/>
            <person name="Grigoriev I.V."/>
            <person name="Lindberg D.R."/>
            <person name="Seaver E.C."/>
            <person name="Weisblat D.A."/>
            <person name="Putnam N.H."/>
            <person name="Rokhsar D.S."/>
        </authorList>
    </citation>
    <scope>NUCLEOTIDE SEQUENCE [LARGE SCALE GENOMIC DNA]</scope>
</reference>
<dbReference type="RefSeq" id="XP_009067405.1">
    <property type="nucleotide sequence ID" value="XM_009069157.1"/>
</dbReference>
<dbReference type="GO" id="GO:0004222">
    <property type="term" value="F:metalloendopeptidase activity"/>
    <property type="evidence" value="ECO:0007669"/>
    <property type="project" value="InterPro"/>
</dbReference>
<feature type="signal peptide" evidence="2">
    <location>
        <begin position="1"/>
        <end position="20"/>
    </location>
</feature>
<gene>
    <name evidence="4" type="ORF">LOTGIDRAFT_170500</name>
</gene>
<dbReference type="KEGG" id="lgi:LOTGIDRAFT_170500"/>
<evidence type="ECO:0000256" key="1">
    <source>
        <dbReference type="ARBA" id="ARBA00022723"/>
    </source>
</evidence>
<evidence type="ECO:0000313" key="5">
    <source>
        <dbReference type="Proteomes" id="UP000030746"/>
    </source>
</evidence>
<name>V4B186_LOTGI</name>
<keyword evidence="5" id="KW-1185">Reference proteome</keyword>
<proteinExistence type="predicted"/>
<keyword evidence="2" id="KW-0732">Signal</keyword>
<dbReference type="HOGENOM" id="CLU_057931_0_0_1"/>
<organism evidence="4 5">
    <name type="scientific">Lottia gigantea</name>
    <name type="common">Giant owl limpet</name>
    <dbReference type="NCBI Taxonomy" id="225164"/>
    <lineage>
        <taxon>Eukaryota</taxon>
        <taxon>Metazoa</taxon>
        <taxon>Spiralia</taxon>
        <taxon>Lophotrochozoa</taxon>
        <taxon>Mollusca</taxon>
        <taxon>Gastropoda</taxon>
        <taxon>Patellogastropoda</taxon>
        <taxon>Lottioidea</taxon>
        <taxon>Lottiidae</taxon>
        <taxon>Lottia</taxon>
    </lineage>
</organism>
<dbReference type="AlphaFoldDB" id="V4B186"/>
<evidence type="ECO:0000313" key="4">
    <source>
        <dbReference type="EMBL" id="ESO81964.1"/>
    </source>
</evidence>